<gene>
    <name evidence="2" type="ORF">EV693_10378</name>
</gene>
<name>A0A4R2NAZ0_9PAST</name>
<organism evidence="2 3">
    <name type="scientific">Nicoletella semolina</name>
    <dbReference type="NCBI Taxonomy" id="271160"/>
    <lineage>
        <taxon>Bacteria</taxon>
        <taxon>Pseudomonadati</taxon>
        <taxon>Pseudomonadota</taxon>
        <taxon>Gammaproteobacteria</taxon>
        <taxon>Pasteurellales</taxon>
        <taxon>Pasteurellaceae</taxon>
        <taxon>Nicoletella</taxon>
    </lineage>
</organism>
<dbReference type="OrthoDB" id="5739292at2"/>
<dbReference type="AlphaFoldDB" id="A0A4R2NAZ0"/>
<dbReference type="NCBIfam" id="NF003575">
    <property type="entry name" value="PRK05248.1-2"/>
    <property type="match status" value="1"/>
</dbReference>
<protein>
    <submittedName>
        <fullName evidence="2">Uncharacterized protein</fullName>
    </submittedName>
</protein>
<dbReference type="Pfam" id="PF06062">
    <property type="entry name" value="UPF0231"/>
    <property type="match status" value="1"/>
</dbReference>
<dbReference type="PIRSF" id="PIRSF006287">
    <property type="entry name" value="UCP006287"/>
    <property type="match status" value="1"/>
</dbReference>
<evidence type="ECO:0000313" key="3">
    <source>
        <dbReference type="Proteomes" id="UP000295537"/>
    </source>
</evidence>
<evidence type="ECO:0000313" key="2">
    <source>
        <dbReference type="EMBL" id="TCP18112.1"/>
    </source>
</evidence>
<keyword evidence="3" id="KW-1185">Reference proteome</keyword>
<dbReference type="RefSeq" id="WP_132500924.1">
    <property type="nucleotide sequence ID" value="NZ_LVXA01000001.1"/>
</dbReference>
<proteinExistence type="inferred from homology"/>
<reference evidence="2 3" key="1">
    <citation type="submission" date="2019-03" db="EMBL/GenBank/DDBJ databases">
        <title>Genomic Encyclopedia of Type Strains, Phase IV (KMG-IV): sequencing the most valuable type-strain genomes for metagenomic binning, comparative biology and taxonomic classification.</title>
        <authorList>
            <person name="Goeker M."/>
        </authorList>
    </citation>
    <scope>NUCLEOTIDE SEQUENCE [LARGE SCALE GENOMIC DNA]</scope>
    <source>
        <strain evidence="2 3">DSM 16380</strain>
    </source>
</reference>
<dbReference type="Proteomes" id="UP000295537">
    <property type="component" value="Unassembled WGS sequence"/>
</dbReference>
<dbReference type="InterPro" id="IPR008249">
    <property type="entry name" value="UPF0231"/>
</dbReference>
<comment type="similarity">
    <text evidence="1">Belongs to the UPF0231 family.</text>
</comment>
<comment type="caution">
    <text evidence="2">The sequence shown here is derived from an EMBL/GenBank/DDBJ whole genome shotgun (WGS) entry which is preliminary data.</text>
</comment>
<dbReference type="EMBL" id="SLXJ01000003">
    <property type="protein sequence ID" value="TCP18112.1"/>
    <property type="molecule type" value="Genomic_DNA"/>
</dbReference>
<sequence>MEYQFTHTVHGVLAKCSMEHEAFAHWLNIEIIPNPEKIPAILDEVKHCRTNLNGESVFEGKEYSLYLSNDEVVAKSNQVDFPFEEFDEMENGFHVYEDESIAFCGLEDFEAFLQAYLRFVKNYH</sequence>
<evidence type="ECO:0000256" key="1">
    <source>
        <dbReference type="ARBA" id="ARBA00005367"/>
    </source>
</evidence>
<accession>A0A4R2NAZ0</accession>